<dbReference type="AlphaFoldDB" id="A0AAQ3QHT0"/>
<dbReference type="InterPro" id="IPR037516">
    <property type="entry name" value="Tripartite_DENN"/>
</dbReference>
<feature type="transmembrane region" description="Helical" evidence="1">
    <location>
        <begin position="604"/>
        <end position="625"/>
    </location>
</feature>
<dbReference type="InterPro" id="IPR043153">
    <property type="entry name" value="DENN_C"/>
</dbReference>
<dbReference type="EMBL" id="CP136895">
    <property type="protein sequence ID" value="WOL09916.1"/>
    <property type="molecule type" value="Genomic_DNA"/>
</dbReference>
<organism evidence="3 4">
    <name type="scientific">Canna indica</name>
    <name type="common">Indian-shot</name>
    <dbReference type="NCBI Taxonomy" id="4628"/>
    <lineage>
        <taxon>Eukaryota</taxon>
        <taxon>Viridiplantae</taxon>
        <taxon>Streptophyta</taxon>
        <taxon>Embryophyta</taxon>
        <taxon>Tracheophyta</taxon>
        <taxon>Spermatophyta</taxon>
        <taxon>Magnoliopsida</taxon>
        <taxon>Liliopsida</taxon>
        <taxon>Zingiberales</taxon>
        <taxon>Cannaceae</taxon>
        <taxon>Canna</taxon>
    </lineage>
</organism>
<feature type="transmembrane region" description="Helical" evidence="1">
    <location>
        <begin position="574"/>
        <end position="597"/>
    </location>
</feature>
<dbReference type="InterPro" id="IPR005113">
    <property type="entry name" value="uDENN_dom"/>
</dbReference>
<dbReference type="SMART" id="SM00799">
    <property type="entry name" value="DENN"/>
    <property type="match status" value="1"/>
</dbReference>
<dbReference type="InterPro" id="IPR051942">
    <property type="entry name" value="DENN_domain_containing_2"/>
</dbReference>
<accession>A0AAQ3QHT0</accession>
<dbReference type="PROSITE" id="PS50211">
    <property type="entry name" value="DENN"/>
    <property type="match status" value="1"/>
</dbReference>
<dbReference type="PANTHER" id="PTHR15288:SF0">
    <property type="entry name" value="UDENN DOMAIN-CONTAINING PROTEIN"/>
    <property type="match status" value="1"/>
</dbReference>
<proteinExistence type="predicted"/>
<evidence type="ECO:0000313" key="3">
    <source>
        <dbReference type="EMBL" id="WOL09916.1"/>
    </source>
</evidence>
<evidence type="ECO:0000259" key="2">
    <source>
        <dbReference type="PROSITE" id="PS50211"/>
    </source>
</evidence>
<keyword evidence="1" id="KW-0472">Membrane</keyword>
<dbReference type="InterPro" id="IPR001194">
    <property type="entry name" value="cDENN_dom"/>
</dbReference>
<feature type="domain" description="UDENN" evidence="2">
    <location>
        <begin position="165"/>
        <end position="675"/>
    </location>
</feature>
<dbReference type="Gene3D" id="3.40.50.11500">
    <property type="match status" value="1"/>
</dbReference>
<dbReference type="PANTHER" id="PTHR15288">
    <property type="entry name" value="DENN DOMAIN-CONTAINING PROTEIN 2"/>
    <property type="match status" value="1"/>
</dbReference>
<sequence length="675" mass="75449">MEGETAEERVGPCTAAEQTLEAEASEGDTTPVSAHLSAASAPASRCSSPLAGLRQARHVRSGSFQRWRRQMQRAWRWGSAGGGFGGSSSREQNLRASVNLEVMANQKRQWYQIKAKARDHRQNKRPTSLFEHFFIVGLHSYTNNEVIEDTFTKMKTWESRLPESETLDLKQFHGQKPTLEPQILFKYPPVKRVAMRENELPAFCFPDGVKARLIERTPSMSDLNEVVFGQEHLSRDDLSFIFYLKAADNAPLYGICLHVQEIVQRAPGILGAVSPLPHSSCKSSRFLVSAPRCYCLLTRVPFFELHVEMLNSIIAQERLDRITHYVSEMVLTETIPRGIMLPDQQYENSSSPNSNLFNNGMEYAIPIDTIPGLISPSVLPSDRLISSSPYRILEPQSPESASTSEASDFGYPRELGRETIRVWQHYDDYMSEMSESCSDSFEKLYGCFENGQTSPDLSTMFSATGRLHRVGSLDSVYSSVKDAGSDDDEEYELSSKHEINVGDEKVMEWAKANNNEPLQIVCGYHALPLPPQGGEIAFHPLDHLQSIKYCRPGISSLRLDGANDLASAEEALALSIWTTATICGTLSLESILLFLAGALLEKQVIVICPNLGVLSAIVLSIIPLIRPFQWHSLLLPILPRKMLDFLDAPVPYIVGVQQKPDDIKTEYQPYTNQCL</sequence>
<name>A0AAQ3QHT0_9LILI</name>
<dbReference type="Gene3D" id="3.30.450.200">
    <property type="match status" value="1"/>
</dbReference>
<dbReference type="Pfam" id="PF03456">
    <property type="entry name" value="uDENN"/>
    <property type="match status" value="1"/>
</dbReference>
<protein>
    <recommendedName>
        <fullName evidence="2">UDENN domain-containing protein</fullName>
    </recommendedName>
</protein>
<keyword evidence="1" id="KW-0812">Transmembrane</keyword>
<dbReference type="Pfam" id="PF02141">
    <property type="entry name" value="DENN"/>
    <property type="match status" value="1"/>
</dbReference>
<gene>
    <name evidence="3" type="ORF">Cni_G18669</name>
</gene>
<evidence type="ECO:0000256" key="1">
    <source>
        <dbReference type="SAM" id="Phobius"/>
    </source>
</evidence>
<reference evidence="3 4" key="1">
    <citation type="submission" date="2023-10" db="EMBL/GenBank/DDBJ databases">
        <title>Chromosome-scale genome assembly provides insights into flower coloration mechanisms of Canna indica.</title>
        <authorList>
            <person name="Li C."/>
        </authorList>
    </citation>
    <scope>NUCLEOTIDE SEQUENCE [LARGE SCALE GENOMIC DNA]</scope>
    <source>
        <tissue evidence="3">Flower</tissue>
    </source>
</reference>
<evidence type="ECO:0000313" key="4">
    <source>
        <dbReference type="Proteomes" id="UP001327560"/>
    </source>
</evidence>
<keyword evidence="4" id="KW-1185">Reference proteome</keyword>
<dbReference type="Proteomes" id="UP001327560">
    <property type="component" value="Chromosome 6"/>
</dbReference>
<keyword evidence="1" id="KW-1133">Transmembrane helix</keyword>